<reference evidence="1 2" key="2">
    <citation type="submission" date="2011-11" db="EMBL/GenBank/DDBJ databases">
        <authorList>
            <consortium name="US DOE Joint Genome Institute"/>
            <person name="Lucas S."/>
            <person name="Han J."/>
            <person name="Lapidus A."/>
            <person name="Cheng J.-F."/>
            <person name="Goodwin L."/>
            <person name="Pitluck S."/>
            <person name="Peters L."/>
            <person name="Ovchinnikova G."/>
            <person name="Zhang X."/>
            <person name="Detter J.C."/>
            <person name="Han C."/>
            <person name="Tapia R."/>
            <person name="Land M."/>
            <person name="Hauser L."/>
            <person name="Kyrpides N."/>
            <person name="Ivanova N."/>
            <person name="Pagani I."/>
            <person name="Vogl K."/>
            <person name="Liu Z."/>
            <person name="Overmann J."/>
            <person name="Frigaard N.-U."/>
            <person name="Bryant D."/>
            <person name="Woyke T."/>
        </authorList>
    </citation>
    <scope>NUCLEOTIDE SEQUENCE [LARGE SCALE GENOMIC DNA]</scope>
    <source>
        <strain evidence="1 2">970</strain>
    </source>
</reference>
<protein>
    <recommendedName>
        <fullName evidence="3">Methyltransferase family protein</fullName>
    </recommendedName>
</protein>
<dbReference type="eggNOG" id="COG2227">
    <property type="taxonomic scope" value="Bacteria"/>
</dbReference>
<sequence length="325" mass="37320">MKEEEIRPAKLFAEYLRLAEQDIDLYFSDEPRFQYCCPACGTDGTPAFRKNGFDYEECRHCATLYVSPRPSTTAFARYYTEAASVRYWATTFYKETAEARRINLWRPKARMMASVLERFASVSCHIIDVGGGYGIFAEEMQPFVAQPVTIVEPGPQLAQICLSKGLPVIEKFLEQVTETDLPQGRRVFVSFELFEHLHDPVHFLVQLKKLMHPGDLFLFTTLSGTGLDIRVLWEQSHAISPPHHLNFFNPHSVQILLANSGFEILDVSTPGKLDLDILFNNQTLVQDRFWQTFLAHTTEQERERCQEILAKTGYSSHMQVICRQP</sequence>
<keyword evidence="2" id="KW-1185">Reference proteome</keyword>
<evidence type="ECO:0000313" key="1">
    <source>
        <dbReference type="EMBL" id="EIC22323.1"/>
    </source>
</evidence>
<dbReference type="SUPFAM" id="SSF53335">
    <property type="entry name" value="S-adenosyl-L-methionine-dependent methyltransferases"/>
    <property type="match status" value="1"/>
</dbReference>
<gene>
    <name evidence="1" type="ORF">Thi970DRAFT_02576</name>
</gene>
<evidence type="ECO:0000313" key="2">
    <source>
        <dbReference type="Proteomes" id="UP000002964"/>
    </source>
</evidence>
<reference evidence="2" key="1">
    <citation type="submission" date="2011-06" db="EMBL/GenBank/DDBJ databases">
        <authorList>
            <consortium name="US DOE Joint Genome Institute (JGI-PGF)"/>
            <person name="Lucas S."/>
            <person name="Han J."/>
            <person name="Lapidus A."/>
            <person name="Cheng J.-F."/>
            <person name="Goodwin L."/>
            <person name="Pitluck S."/>
            <person name="Peters L."/>
            <person name="Land M.L."/>
            <person name="Hauser L."/>
            <person name="Vogl K."/>
            <person name="Liu Z."/>
            <person name="Overmann J."/>
            <person name="Frigaard N.-U."/>
            <person name="Bryant D.A."/>
            <person name="Woyke T.J."/>
        </authorList>
    </citation>
    <scope>NUCLEOTIDE SEQUENCE [LARGE SCALE GENOMIC DNA]</scope>
    <source>
        <strain evidence="2">970</strain>
    </source>
</reference>
<dbReference type="STRING" id="631362.Thi970DRAFT_02576"/>
<dbReference type="Gene3D" id="3.40.50.150">
    <property type="entry name" value="Vaccinia Virus protein VP39"/>
    <property type="match status" value="1"/>
</dbReference>
<organism evidence="1 2">
    <name type="scientific">Thiorhodovibrio frisius</name>
    <dbReference type="NCBI Taxonomy" id="631362"/>
    <lineage>
        <taxon>Bacteria</taxon>
        <taxon>Pseudomonadati</taxon>
        <taxon>Pseudomonadota</taxon>
        <taxon>Gammaproteobacteria</taxon>
        <taxon>Chromatiales</taxon>
        <taxon>Chromatiaceae</taxon>
        <taxon>Thiorhodovibrio</taxon>
    </lineage>
</organism>
<evidence type="ECO:0008006" key="3">
    <source>
        <dbReference type="Google" id="ProtNLM"/>
    </source>
</evidence>
<proteinExistence type="predicted"/>
<dbReference type="InterPro" id="IPR029063">
    <property type="entry name" value="SAM-dependent_MTases_sf"/>
</dbReference>
<dbReference type="Pfam" id="PF13489">
    <property type="entry name" value="Methyltransf_23"/>
    <property type="match status" value="1"/>
</dbReference>
<dbReference type="PANTHER" id="PTHR43861:SF6">
    <property type="entry name" value="METHYLTRANSFERASE TYPE 11"/>
    <property type="match status" value="1"/>
</dbReference>
<dbReference type="Proteomes" id="UP000002964">
    <property type="component" value="Unassembled WGS sequence"/>
</dbReference>
<dbReference type="RefSeq" id="WP_009149048.1">
    <property type="nucleotide sequence ID" value="NZ_CP121471.1"/>
</dbReference>
<dbReference type="AlphaFoldDB" id="H8Z0B5"/>
<dbReference type="PANTHER" id="PTHR43861">
    <property type="entry name" value="TRANS-ACONITATE 2-METHYLTRANSFERASE-RELATED"/>
    <property type="match status" value="1"/>
</dbReference>
<name>H8Z0B5_9GAMM</name>
<dbReference type="OrthoDB" id="9815644at2"/>
<accession>H8Z0B5</accession>
<dbReference type="HOGENOM" id="CLU_068669_2_1_6"/>
<dbReference type="EMBL" id="JH603169">
    <property type="protein sequence ID" value="EIC22323.1"/>
    <property type="molecule type" value="Genomic_DNA"/>
</dbReference>